<dbReference type="GO" id="GO:0001682">
    <property type="term" value="P:tRNA 5'-leader removal"/>
    <property type="evidence" value="ECO:0007669"/>
    <property type="project" value="UniProtKB-UniRule"/>
</dbReference>
<evidence type="ECO:0000256" key="1">
    <source>
        <dbReference type="ARBA" id="ARBA00002663"/>
    </source>
</evidence>
<dbReference type="EC" id="3.1.26.5" evidence="7 8"/>
<keyword evidence="2 7" id="KW-0819">tRNA processing</keyword>
<dbReference type="GO" id="GO:0000049">
    <property type="term" value="F:tRNA binding"/>
    <property type="evidence" value="ECO:0007669"/>
    <property type="project" value="UniProtKB-UniRule"/>
</dbReference>
<dbReference type="Gene3D" id="3.30.230.10">
    <property type="match status" value="1"/>
</dbReference>
<evidence type="ECO:0000256" key="6">
    <source>
        <dbReference type="ARBA" id="ARBA00022884"/>
    </source>
</evidence>
<evidence type="ECO:0000256" key="7">
    <source>
        <dbReference type="HAMAP-Rule" id="MF_00227"/>
    </source>
</evidence>
<dbReference type="GO" id="GO:0004526">
    <property type="term" value="F:ribonuclease P activity"/>
    <property type="evidence" value="ECO:0007669"/>
    <property type="project" value="UniProtKB-UniRule"/>
</dbReference>
<dbReference type="AlphaFoldDB" id="A0A831UDX4"/>
<keyword evidence="4 7" id="KW-0255">Endonuclease</keyword>
<dbReference type="InterPro" id="IPR020539">
    <property type="entry name" value="RNase_P_CS"/>
</dbReference>
<dbReference type="InterPro" id="IPR000100">
    <property type="entry name" value="RNase_P"/>
</dbReference>
<dbReference type="PANTHER" id="PTHR33992:SF1">
    <property type="entry name" value="RIBONUCLEASE P PROTEIN COMPONENT"/>
    <property type="match status" value="1"/>
</dbReference>
<dbReference type="EMBL" id="DSOV01000047">
    <property type="protein sequence ID" value="HEN42915.1"/>
    <property type="molecule type" value="Genomic_DNA"/>
</dbReference>
<dbReference type="InterPro" id="IPR014721">
    <property type="entry name" value="Ribsml_uS5_D2-typ_fold_subgr"/>
</dbReference>
<sequence length="116" mass="13294">MFTFTKDERLLRRADFIRLSEGGRKVSTSCFLVLWATGSESTCRIGITASRKVGNAVTRNRIKRLVREYYRLHKALFPPLDISIIARRGAEKLDYRGVCQELDRVVERLAGVTRSC</sequence>
<dbReference type="Pfam" id="PF00825">
    <property type="entry name" value="Ribonuclease_P"/>
    <property type="match status" value="1"/>
</dbReference>
<comment type="similarity">
    <text evidence="7">Belongs to the RnpA family.</text>
</comment>
<dbReference type="PANTHER" id="PTHR33992">
    <property type="entry name" value="RIBONUCLEASE P PROTEIN COMPONENT"/>
    <property type="match status" value="1"/>
</dbReference>
<accession>A0A831UDX4</accession>
<keyword evidence="5 7" id="KW-0378">Hydrolase</keyword>
<reference evidence="9" key="1">
    <citation type="journal article" date="2020" name="mSystems">
        <title>Genome- and Community-Level Interaction Insights into Carbon Utilization and Element Cycling Functions of Hydrothermarchaeota in Hydrothermal Sediment.</title>
        <authorList>
            <person name="Zhou Z."/>
            <person name="Liu Y."/>
            <person name="Xu W."/>
            <person name="Pan J."/>
            <person name="Luo Z.H."/>
            <person name="Li M."/>
        </authorList>
    </citation>
    <scope>NUCLEOTIDE SEQUENCE [LARGE SCALE GENOMIC DNA]</scope>
    <source>
        <strain evidence="9">SpSt-349</strain>
    </source>
</reference>
<dbReference type="GO" id="GO:0030677">
    <property type="term" value="C:ribonuclease P complex"/>
    <property type="evidence" value="ECO:0007669"/>
    <property type="project" value="TreeGrafter"/>
</dbReference>
<comment type="catalytic activity">
    <reaction evidence="7">
        <text>Endonucleolytic cleavage of RNA, removing 5'-extranucleotides from tRNA precursor.</text>
        <dbReference type="EC" id="3.1.26.5"/>
    </reaction>
</comment>
<evidence type="ECO:0000313" key="9">
    <source>
        <dbReference type="EMBL" id="HEN42915.1"/>
    </source>
</evidence>
<gene>
    <name evidence="7 9" type="primary">rnpA</name>
    <name evidence="9" type="ORF">ENQ87_11200</name>
</gene>
<evidence type="ECO:0000256" key="2">
    <source>
        <dbReference type="ARBA" id="ARBA00022694"/>
    </source>
</evidence>
<proteinExistence type="inferred from homology"/>
<dbReference type="PROSITE" id="PS00648">
    <property type="entry name" value="RIBONUCLEASE_P"/>
    <property type="match status" value="1"/>
</dbReference>
<evidence type="ECO:0000256" key="4">
    <source>
        <dbReference type="ARBA" id="ARBA00022759"/>
    </source>
</evidence>
<evidence type="ECO:0000256" key="5">
    <source>
        <dbReference type="ARBA" id="ARBA00022801"/>
    </source>
</evidence>
<evidence type="ECO:0000256" key="3">
    <source>
        <dbReference type="ARBA" id="ARBA00022722"/>
    </source>
</evidence>
<evidence type="ECO:0000256" key="8">
    <source>
        <dbReference type="NCBIfam" id="TIGR00188"/>
    </source>
</evidence>
<dbReference type="HAMAP" id="MF_00227">
    <property type="entry name" value="RNase_P"/>
    <property type="match status" value="1"/>
</dbReference>
<dbReference type="NCBIfam" id="TIGR00188">
    <property type="entry name" value="rnpA"/>
    <property type="match status" value="1"/>
</dbReference>
<keyword evidence="6 7" id="KW-0694">RNA-binding</keyword>
<dbReference type="InterPro" id="IPR020568">
    <property type="entry name" value="Ribosomal_Su5_D2-typ_SF"/>
</dbReference>
<comment type="caution">
    <text evidence="9">The sequence shown here is derived from an EMBL/GenBank/DDBJ whole genome shotgun (WGS) entry which is preliminary data.</text>
</comment>
<name>A0A831UDX4_GEOME</name>
<organism evidence="9">
    <name type="scientific">Geobacter metallireducens</name>
    <dbReference type="NCBI Taxonomy" id="28232"/>
    <lineage>
        <taxon>Bacteria</taxon>
        <taxon>Pseudomonadati</taxon>
        <taxon>Thermodesulfobacteriota</taxon>
        <taxon>Desulfuromonadia</taxon>
        <taxon>Geobacterales</taxon>
        <taxon>Geobacteraceae</taxon>
        <taxon>Geobacter</taxon>
    </lineage>
</organism>
<comment type="function">
    <text evidence="1 7">RNaseP catalyzes the removal of the 5'-leader sequence from pre-tRNA to produce the mature 5'-terminus. It can also cleave other RNA substrates such as 4.5S RNA. The protein component plays an auxiliary but essential role in vivo by binding to the 5'-leader sequence and broadening the substrate specificity of the ribozyme.</text>
</comment>
<dbReference type="GO" id="GO:0042781">
    <property type="term" value="F:3'-tRNA processing endoribonuclease activity"/>
    <property type="evidence" value="ECO:0007669"/>
    <property type="project" value="TreeGrafter"/>
</dbReference>
<dbReference type="SUPFAM" id="SSF54211">
    <property type="entry name" value="Ribosomal protein S5 domain 2-like"/>
    <property type="match status" value="1"/>
</dbReference>
<keyword evidence="3 7" id="KW-0540">Nuclease</keyword>
<protein>
    <recommendedName>
        <fullName evidence="7 8">Ribonuclease P protein component</fullName>
        <shortName evidence="7">RNase P protein</shortName>
        <shortName evidence="7">RNaseP protein</shortName>
        <ecNumber evidence="7 8">3.1.26.5</ecNumber>
    </recommendedName>
    <alternativeName>
        <fullName evidence="7">Protein C5</fullName>
    </alternativeName>
</protein>
<comment type="subunit">
    <text evidence="7">Consists of a catalytic RNA component (M1 or rnpB) and a protein subunit.</text>
</comment>